<evidence type="ECO:0000313" key="1">
    <source>
        <dbReference type="EMBL" id="VAY88196.1"/>
    </source>
</evidence>
<protein>
    <submittedName>
        <fullName evidence="1">Uncharacterized protein</fullName>
    </submittedName>
</protein>
<accession>A0A3P3ZNI2</accession>
<sequence>MSNIRRILNIKPNESKTVILRILLMGIDSKPEDQQPLAVASFDGFGSSSGQRSRPVR</sequence>
<dbReference type="EMBL" id="UOYP01000207">
    <property type="protein sequence ID" value="VAY88196.1"/>
    <property type="molecule type" value="Genomic_DNA"/>
</dbReference>
<dbReference type="AlphaFoldDB" id="A0A3P3ZNI2"/>
<organism evidence="1">
    <name type="scientific">mine drainage metagenome</name>
    <dbReference type="NCBI Taxonomy" id="410659"/>
    <lineage>
        <taxon>unclassified sequences</taxon>
        <taxon>metagenomes</taxon>
        <taxon>ecological metagenomes</taxon>
    </lineage>
</organism>
<gene>
    <name evidence="1" type="ORF">CARN8_2850001</name>
</gene>
<name>A0A3P3ZNI2_9ZZZZ</name>
<reference evidence="1" key="1">
    <citation type="submission" date="2018-10" db="EMBL/GenBank/DDBJ databases">
        <authorList>
            <person name="Plewniak F."/>
        </authorList>
    </citation>
    <scope>NUCLEOTIDE SEQUENCE</scope>
</reference>
<proteinExistence type="predicted"/>